<feature type="compositionally biased region" description="Polar residues" evidence="4">
    <location>
        <begin position="331"/>
        <end position="342"/>
    </location>
</feature>
<comment type="caution">
    <text evidence="5">The sequence shown here is derived from an EMBL/GenBank/DDBJ whole genome shotgun (WGS) entry which is preliminary data.</text>
</comment>
<dbReference type="AlphaFoldDB" id="A0AA35QWV8"/>
<feature type="compositionally biased region" description="Polar residues" evidence="4">
    <location>
        <begin position="565"/>
        <end position="574"/>
    </location>
</feature>
<gene>
    <name evidence="5" type="ORF">GBAR_LOCUS1561</name>
</gene>
<organism evidence="5 6">
    <name type="scientific">Geodia barretti</name>
    <name type="common">Barrett's horny sponge</name>
    <dbReference type="NCBI Taxonomy" id="519541"/>
    <lineage>
        <taxon>Eukaryota</taxon>
        <taxon>Metazoa</taxon>
        <taxon>Porifera</taxon>
        <taxon>Demospongiae</taxon>
        <taxon>Heteroscleromorpha</taxon>
        <taxon>Tetractinellida</taxon>
        <taxon>Astrophorina</taxon>
        <taxon>Geodiidae</taxon>
        <taxon>Geodia</taxon>
    </lineage>
</organism>
<name>A0AA35QWV8_GEOBA</name>
<reference evidence="5" key="1">
    <citation type="submission" date="2023-03" db="EMBL/GenBank/DDBJ databases">
        <authorList>
            <person name="Steffen K."/>
            <person name="Cardenas P."/>
        </authorList>
    </citation>
    <scope>NUCLEOTIDE SEQUENCE</scope>
</reference>
<keyword evidence="6" id="KW-1185">Reference proteome</keyword>
<dbReference type="InterPro" id="IPR018477">
    <property type="entry name" value="BICD"/>
</dbReference>
<sequence>MALLSTCVSEGLCVLGRYVYKSFSRASVFAIDRTWLPGPAPSLHMTSEEVAVDLPPVCPPHTSDMEAVQEEIEHLKREIIEANEDRAKAAEYGLVLLEEKQALAGQIEELNSLYDSARRELETAVESIKRVQNDYEKRLKDVENQREQLLSEMESRESTLISRVDKQQEQIRQLERKLKQAVSEQEHLSDHNTILTTEIDKFRRECDIQKEEVKRLRKDSSEGWRECEEKKQEIERLQKRIEKLKQLEKDFPAVREVNRSLRQEIEVVHAHYESVVDEKAELEHQNSQTMMALNEEREEKAQLEIKLREDELRSPISPSWAMEKAVLNASSPTGRNNLNHNGSFPFPSPTSPSHSAKAHSTPRKTPLHQNLLSEMLTVDTAHLELLQKLAAAEETAAGLRKEKAALSERVSSLVKQLGEVETEATRAKEELNKRLSDGARAMESLKEDQMIKDEILDQLRNKLTGMAAERTSMEIEVEAMKNEVKRVQESSAAELERYRCDCQLEQEKNLELRGQVVVLEEQSAQMLESLQKLEGIIYNSHNELSSMTDDIHNMHRAVVSLVNDNKTSASSSPARSNGTSSNGRVGGGGNGSVTPAEVVSGDAGADDKYYTLQLKERKSTVQVHLETQSLVGISNLHDQLRSIRSPLEQFTKKMLEKSLAHSTRHLSDAKNVAANERGSPVVTRRNTGLSGESDVALNKWRSKLAVKTEEVNNLRAIMRARAATTEVSVSSLRSKIEGQSRAYQTELTKLKYQLRMLKKEKEEQYSQRVMYYKRCEDLSEEITRTKRDMEGVRQENTELLTSLKKTIQKKLDLSRELEEYKVEQERLRIIPARLGSSRI</sequence>
<dbReference type="PANTHER" id="PTHR31233:SF6">
    <property type="entry name" value="PROTEIN BICAUDAL D"/>
    <property type="match status" value="1"/>
</dbReference>
<feature type="region of interest" description="Disordered" evidence="4">
    <location>
        <begin position="565"/>
        <end position="600"/>
    </location>
</feature>
<feature type="coiled-coil region" evidence="3">
    <location>
        <begin position="382"/>
        <end position="497"/>
    </location>
</feature>
<dbReference type="GO" id="GO:0005794">
    <property type="term" value="C:Golgi apparatus"/>
    <property type="evidence" value="ECO:0007669"/>
    <property type="project" value="TreeGrafter"/>
</dbReference>
<feature type="coiled-coil region" evidence="3">
    <location>
        <begin position="65"/>
        <end position="313"/>
    </location>
</feature>
<dbReference type="GO" id="GO:0070507">
    <property type="term" value="P:regulation of microtubule cytoskeleton organization"/>
    <property type="evidence" value="ECO:0007669"/>
    <property type="project" value="TreeGrafter"/>
</dbReference>
<dbReference type="GO" id="GO:0034452">
    <property type="term" value="F:dynactin binding"/>
    <property type="evidence" value="ECO:0007669"/>
    <property type="project" value="TreeGrafter"/>
</dbReference>
<proteinExistence type="inferred from homology"/>
<dbReference type="Pfam" id="PF09730">
    <property type="entry name" value="BicD"/>
    <property type="match status" value="1"/>
</dbReference>
<dbReference type="Gene3D" id="6.10.250.2470">
    <property type="match status" value="1"/>
</dbReference>
<evidence type="ECO:0000256" key="1">
    <source>
        <dbReference type="ARBA" id="ARBA00010061"/>
    </source>
</evidence>
<evidence type="ECO:0000313" key="6">
    <source>
        <dbReference type="Proteomes" id="UP001174909"/>
    </source>
</evidence>
<feature type="coiled-coil region" evidence="3">
    <location>
        <begin position="740"/>
        <end position="823"/>
    </location>
</feature>
<feature type="compositionally biased region" description="Basic residues" evidence="4">
    <location>
        <begin position="356"/>
        <end position="365"/>
    </location>
</feature>
<dbReference type="PANTHER" id="PTHR31233">
    <property type="entry name" value="BICAUDAL D FAMILY MEMBER"/>
    <property type="match status" value="1"/>
</dbReference>
<evidence type="ECO:0000256" key="4">
    <source>
        <dbReference type="SAM" id="MobiDB-lite"/>
    </source>
</evidence>
<dbReference type="Proteomes" id="UP001174909">
    <property type="component" value="Unassembled WGS sequence"/>
</dbReference>
<protein>
    <submittedName>
        <fullName evidence="5">Protein bicaudal D homolog 1</fullName>
    </submittedName>
</protein>
<evidence type="ECO:0000256" key="2">
    <source>
        <dbReference type="ARBA" id="ARBA00023054"/>
    </source>
</evidence>
<dbReference type="GO" id="GO:0005829">
    <property type="term" value="C:cytosol"/>
    <property type="evidence" value="ECO:0007669"/>
    <property type="project" value="TreeGrafter"/>
</dbReference>
<evidence type="ECO:0000313" key="5">
    <source>
        <dbReference type="EMBL" id="CAI7994836.1"/>
    </source>
</evidence>
<accession>A0AA35QWV8</accession>
<keyword evidence="2 3" id="KW-0175">Coiled coil</keyword>
<evidence type="ECO:0000256" key="3">
    <source>
        <dbReference type="SAM" id="Coils"/>
    </source>
</evidence>
<dbReference type="GO" id="GO:0072393">
    <property type="term" value="P:microtubule anchoring at microtubule organizing center"/>
    <property type="evidence" value="ECO:0007669"/>
    <property type="project" value="TreeGrafter"/>
</dbReference>
<dbReference type="GO" id="GO:0070840">
    <property type="term" value="F:dynein complex binding"/>
    <property type="evidence" value="ECO:0007669"/>
    <property type="project" value="InterPro"/>
</dbReference>
<feature type="region of interest" description="Disordered" evidence="4">
    <location>
        <begin position="331"/>
        <end position="365"/>
    </location>
</feature>
<comment type="similarity">
    <text evidence="1">Belongs to the BicD family.</text>
</comment>
<dbReference type="EMBL" id="CASHTH010000231">
    <property type="protein sequence ID" value="CAI7994836.1"/>
    <property type="molecule type" value="Genomic_DNA"/>
</dbReference>
<dbReference type="GO" id="GO:0008093">
    <property type="term" value="F:cytoskeletal anchor activity"/>
    <property type="evidence" value="ECO:0007669"/>
    <property type="project" value="InterPro"/>
</dbReference>